<dbReference type="OrthoDB" id="4177740at2759"/>
<proteinExistence type="predicted"/>
<evidence type="ECO:0000313" key="2">
    <source>
        <dbReference type="Proteomes" id="UP000325780"/>
    </source>
</evidence>
<reference evidence="1 2" key="1">
    <citation type="submission" date="2019-04" db="EMBL/GenBank/DDBJ databases">
        <title>Friends and foes A comparative genomics study of 23 Aspergillus species from section Flavi.</title>
        <authorList>
            <consortium name="DOE Joint Genome Institute"/>
            <person name="Kjaerbolling I."/>
            <person name="Vesth T."/>
            <person name="Frisvad J.C."/>
            <person name="Nybo J.L."/>
            <person name="Theobald S."/>
            <person name="Kildgaard S."/>
            <person name="Isbrandt T."/>
            <person name="Kuo A."/>
            <person name="Sato A."/>
            <person name="Lyhne E.K."/>
            <person name="Kogle M.E."/>
            <person name="Wiebenga A."/>
            <person name="Kun R.S."/>
            <person name="Lubbers R.J."/>
            <person name="Makela M.R."/>
            <person name="Barry K."/>
            <person name="Chovatia M."/>
            <person name="Clum A."/>
            <person name="Daum C."/>
            <person name="Haridas S."/>
            <person name="He G."/>
            <person name="LaButti K."/>
            <person name="Lipzen A."/>
            <person name="Mondo S."/>
            <person name="Riley R."/>
            <person name="Salamov A."/>
            <person name="Simmons B.A."/>
            <person name="Magnuson J.K."/>
            <person name="Henrissat B."/>
            <person name="Mortensen U.H."/>
            <person name="Larsen T.O."/>
            <person name="Devries R.P."/>
            <person name="Grigoriev I.V."/>
            <person name="Machida M."/>
            <person name="Baker S.E."/>
            <person name="Andersen M.R."/>
        </authorList>
    </citation>
    <scope>NUCLEOTIDE SEQUENCE [LARGE SCALE GENOMIC DNA]</scope>
    <source>
        <strain evidence="1 2">IBT 18842</strain>
    </source>
</reference>
<keyword evidence="2" id="KW-1185">Reference proteome</keyword>
<dbReference type="Proteomes" id="UP000325780">
    <property type="component" value="Unassembled WGS sequence"/>
</dbReference>
<protein>
    <submittedName>
        <fullName evidence="1">Uncharacterized protein</fullName>
    </submittedName>
</protein>
<accession>A0A5N6U624</accession>
<gene>
    <name evidence="1" type="ORF">BDV25DRAFT_149140</name>
</gene>
<organism evidence="1 2">
    <name type="scientific">Aspergillus avenaceus</name>
    <dbReference type="NCBI Taxonomy" id="36643"/>
    <lineage>
        <taxon>Eukaryota</taxon>
        <taxon>Fungi</taxon>
        <taxon>Dikarya</taxon>
        <taxon>Ascomycota</taxon>
        <taxon>Pezizomycotina</taxon>
        <taxon>Eurotiomycetes</taxon>
        <taxon>Eurotiomycetidae</taxon>
        <taxon>Eurotiales</taxon>
        <taxon>Aspergillaceae</taxon>
        <taxon>Aspergillus</taxon>
        <taxon>Aspergillus subgen. Circumdati</taxon>
    </lineage>
</organism>
<dbReference type="EMBL" id="ML742037">
    <property type="protein sequence ID" value="KAE8153591.1"/>
    <property type="molecule type" value="Genomic_DNA"/>
</dbReference>
<name>A0A5N6U624_ASPAV</name>
<dbReference type="AlphaFoldDB" id="A0A5N6U624"/>
<sequence>MSAPFEHPERKAMRKSLRRLERHITGLKPDHQIAPSEIDQIQFMPMVLDENSMDRPTFFTPLNESLLEAPDDKYDEENEMGYDTYDSIPEDWRDPKTCAQAISIYWYTYLSRYSLGKQPPGGEIVWSPVEINNAVYKYKDLYRFDFPQFGYDDIEQVAHGPYAHVMATIHNNLNTDDDHILQGELLAILRLMIAHLRRGRFIDHMVSPIMAFSLVGPQHARVIETYMEGHNVVVRRTKLYDLRTKDAAAFKTFAQWYFGKPRAPTGQSQ</sequence>
<evidence type="ECO:0000313" key="1">
    <source>
        <dbReference type="EMBL" id="KAE8153591.1"/>
    </source>
</evidence>